<dbReference type="GO" id="GO:0008270">
    <property type="term" value="F:zinc ion binding"/>
    <property type="evidence" value="ECO:0007669"/>
    <property type="project" value="InterPro"/>
</dbReference>
<proteinExistence type="predicted"/>
<dbReference type="Pfam" id="PF00172">
    <property type="entry name" value="Zn_clus"/>
    <property type="match status" value="1"/>
</dbReference>
<dbReference type="SUPFAM" id="SSF57701">
    <property type="entry name" value="Zn2/Cys6 DNA-binding domain"/>
    <property type="match status" value="1"/>
</dbReference>
<evidence type="ECO:0000256" key="3">
    <source>
        <dbReference type="ARBA" id="ARBA00023163"/>
    </source>
</evidence>
<name>A0A6A6T4U3_9PLEO</name>
<dbReference type="CDD" id="cd00067">
    <property type="entry name" value="GAL4"/>
    <property type="match status" value="1"/>
</dbReference>
<dbReference type="InterPro" id="IPR050675">
    <property type="entry name" value="OAF3"/>
</dbReference>
<dbReference type="InterPro" id="IPR036864">
    <property type="entry name" value="Zn2-C6_fun-type_DNA-bd_sf"/>
</dbReference>
<evidence type="ECO:0000313" key="7">
    <source>
        <dbReference type="EMBL" id="KAF2654191.1"/>
    </source>
</evidence>
<dbReference type="AlphaFoldDB" id="A0A6A6T4U3"/>
<dbReference type="InterPro" id="IPR001138">
    <property type="entry name" value="Zn2Cys6_DnaBD"/>
</dbReference>
<dbReference type="SMART" id="SM00066">
    <property type="entry name" value="GAL4"/>
    <property type="match status" value="1"/>
</dbReference>
<feature type="region of interest" description="Disordered" evidence="5">
    <location>
        <begin position="204"/>
        <end position="230"/>
    </location>
</feature>
<dbReference type="PANTHER" id="PTHR31069">
    <property type="entry name" value="OLEATE-ACTIVATED TRANSCRIPTION FACTOR 1-RELATED"/>
    <property type="match status" value="1"/>
</dbReference>
<dbReference type="GO" id="GO:0003677">
    <property type="term" value="F:DNA binding"/>
    <property type="evidence" value="ECO:0007669"/>
    <property type="project" value="UniProtKB-KW"/>
</dbReference>
<keyword evidence="2" id="KW-0238">DNA-binding</keyword>
<feature type="region of interest" description="Disordered" evidence="5">
    <location>
        <begin position="1"/>
        <end position="28"/>
    </location>
</feature>
<feature type="domain" description="Zn(2)-C6 fungal-type" evidence="6">
    <location>
        <begin position="37"/>
        <end position="67"/>
    </location>
</feature>
<dbReference type="Proteomes" id="UP000799324">
    <property type="component" value="Unassembled WGS sequence"/>
</dbReference>
<protein>
    <recommendedName>
        <fullName evidence="6">Zn(2)-C6 fungal-type domain-containing protein</fullName>
    </recommendedName>
</protein>
<keyword evidence="3" id="KW-0804">Transcription</keyword>
<evidence type="ECO:0000259" key="6">
    <source>
        <dbReference type="PROSITE" id="PS50048"/>
    </source>
</evidence>
<dbReference type="OrthoDB" id="10261408at2759"/>
<evidence type="ECO:0000313" key="8">
    <source>
        <dbReference type="Proteomes" id="UP000799324"/>
    </source>
</evidence>
<dbReference type="PROSITE" id="PS00463">
    <property type="entry name" value="ZN2_CY6_FUNGAL_1"/>
    <property type="match status" value="1"/>
</dbReference>
<feature type="compositionally biased region" description="Pro residues" evidence="5">
    <location>
        <begin position="216"/>
        <end position="230"/>
    </location>
</feature>
<feature type="compositionally biased region" description="Polar residues" evidence="5">
    <location>
        <begin position="85"/>
        <end position="101"/>
    </location>
</feature>
<feature type="compositionally biased region" description="Polar residues" evidence="5">
    <location>
        <begin position="1"/>
        <end position="27"/>
    </location>
</feature>
<keyword evidence="1" id="KW-0805">Transcription regulation</keyword>
<evidence type="ECO:0000256" key="2">
    <source>
        <dbReference type="ARBA" id="ARBA00023125"/>
    </source>
</evidence>
<evidence type="ECO:0000256" key="1">
    <source>
        <dbReference type="ARBA" id="ARBA00023015"/>
    </source>
</evidence>
<reference evidence="7" key="1">
    <citation type="journal article" date="2020" name="Stud. Mycol.">
        <title>101 Dothideomycetes genomes: a test case for predicting lifestyles and emergence of pathogens.</title>
        <authorList>
            <person name="Haridas S."/>
            <person name="Albert R."/>
            <person name="Binder M."/>
            <person name="Bloem J."/>
            <person name="Labutti K."/>
            <person name="Salamov A."/>
            <person name="Andreopoulos B."/>
            <person name="Baker S."/>
            <person name="Barry K."/>
            <person name="Bills G."/>
            <person name="Bluhm B."/>
            <person name="Cannon C."/>
            <person name="Castanera R."/>
            <person name="Culley D."/>
            <person name="Daum C."/>
            <person name="Ezra D."/>
            <person name="Gonzalez J."/>
            <person name="Henrissat B."/>
            <person name="Kuo A."/>
            <person name="Liang C."/>
            <person name="Lipzen A."/>
            <person name="Lutzoni F."/>
            <person name="Magnuson J."/>
            <person name="Mondo S."/>
            <person name="Nolan M."/>
            <person name="Ohm R."/>
            <person name="Pangilinan J."/>
            <person name="Park H.-J."/>
            <person name="Ramirez L."/>
            <person name="Alfaro M."/>
            <person name="Sun H."/>
            <person name="Tritt A."/>
            <person name="Yoshinaga Y."/>
            <person name="Zwiers L.-H."/>
            <person name="Turgeon B."/>
            <person name="Goodwin S."/>
            <person name="Spatafora J."/>
            <person name="Crous P."/>
            <person name="Grigoriev I."/>
        </authorList>
    </citation>
    <scope>NUCLEOTIDE SEQUENCE</scope>
    <source>
        <strain evidence="7">CBS 122681</strain>
    </source>
</reference>
<keyword evidence="8" id="KW-1185">Reference proteome</keyword>
<organism evidence="7 8">
    <name type="scientific">Lophiostoma macrostomum CBS 122681</name>
    <dbReference type="NCBI Taxonomy" id="1314788"/>
    <lineage>
        <taxon>Eukaryota</taxon>
        <taxon>Fungi</taxon>
        <taxon>Dikarya</taxon>
        <taxon>Ascomycota</taxon>
        <taxon>Pezizomycotina</taxon>
        <taxon>Dothideomycetes</taxon>
        <taxon>Pleosporomycetidae</taxon>
        <taxon>Pleosporales</taxon>
        <taxon>Lophiostomataceae</taxon>
        <taxon>Lophiostoma</taxon>
    </lineage>
</organism>
<dbReference type="GO" id="GO:0000981">
    <property type="term" value="F:DNA-binding transcription factor activity, RNA polymerase II-specific"/>
    <property type="evidence" value="ECO:0007669"/>
    <property type="project" value="InterPro"/>
</dbReference>
<evidence type="ECO:0000256" key="4">
    <source>
        <dbReference type="ARBA" id="ARBA00023242"/>
    </source>
</evidence>
<dbReference type="Gene3D" id="4.10.240.10">
    <property type="entry name" value="Zn(2)-C6 fungal-type DNA-binding domain"/>
    <property type="match status" value="1"/>
</dbReference>
<evidence type="ECO:0000256" key="5">
    <source>
        <dbReference type="SAM" id="MobiDB-lite"/>
    </source>
</evidence>
<gene>
    <name evidence="7" type="ORF">K491DRAFT_759143</name>
</gene>
<feature type="region of interest" description="Disordered" evidence="5">
    <location>
        <begin position="76"/>
        <end position="124"/>
    </location>
</feature>
<keyword evidence="4" id="KW-0539">Nucleus</keyword>
<dbReference type="EMBL" id="MU004368">
    <property type="protein sequence ID" value="KAF2654191.1"/>
    <property type="molecule type" value="Genomic_DNA"/>
</dbReference>
<accession>A0A6A6T4U3</accession>
<sequence>MFSSFRVPSSTRPANPDSLKTSTSQEQIDARGYTRVACNLCRARKLKCSGEKDSCTRCQATGNLCIYPEKLRGSEPTRKRALRISPTSYNSNSETRTTSPKSWPEESDDEVHRSMPRQNQQSHLQIGKTTNVEDAEDWMQDLLSSASSYRMDTLPFEVGRTWDDTTIDLSVTDPAMFDLDDCTTDLDLETFTVRHDLLEGNDLDYPMKSSEAVSPSTPPPSPPENQHPVPPATMKGCHCLSSMVQLLENIGLKRAIPEMTGIDGFLECLNRGTRACGGVLKCTRCCLCLESSMLLATVVQQLGNICFDITDLSSTEGRSMTGNMDPKSDKGGTLDGAIWFGRYSIDVPKMRDTLTHSLIILHLRDLQSLLTQLKSKIGRKRGAWTLVVEAEEKAYKAHRMVQEVTSSS</sequence>
<dbReference type="PROSITE" id="PS50048">
    <property type="entry name" value="ZN2_CY6_FUNGAL_2"/>
    <property type="match status" value="1"/>
</dbReference>
<dbReference type="PANTHER" id="PTHR31069:SF32">
    <property type="entry name" value="ARGININE METABOLISM REGULATION PROTEIN II"/>
    <property type="match status" value="1"/>
</dbReference>